<dbReference type="GO" id="GO:0050660">
    <property type="term" value="F:flavin adenine dinucleotide binding"/>
    <property type="evidence" value="ECO:0007669"/>
    <property type="project" value="InterPro"/>
</dbReference>
<dbReference type="Pfam" id="PF00732">
    <property type="entry name" value="GMC_oxred_N"/>
    <property type="match status" value="1"/>
</dbReference>
<dbReference type="InterPro" id="IPR036188">
    <property type="entry name" value="FAD/NAD-bd_sf"/>
</dbReference>
<evidence type="ECO:0000313" key="7">
    <source>
        <dbReference type="EMBL" id="KAA5543189.1"/>
    </source>
</evidence>
<dbReference type="Proteomes" id="UP000324479">
    <property type="component" value="Unassembled WGS sequence"/>
</dbReference>
<accession>A0A5M6DAY7</accession>
<keyword evidence="2" id="KW-0285">Flavoprotein</keyword>
<comment type="similarity">
    <text evidence="1">Belongs to the GMC oxidoreductase family.</text>
</comment>
<keyword evidence="4" id="KW-0560">Oxidoreductase</keyword>
<dbReference type="PANTHER" id="PTHR46056:SF12">
    <property type="entry name" value="LONG-CHAIN-ALCOHOL OXIDASE"/>
    <property type="match status" value="1"/>
</dbReference>
<dbReference type="InterPro" id="IPR000172">
    <property type="entry name" value="GMC_OxRdtase_N"/>
</dbReference>
<evidence type="ECO:0000259" key="5">
    <source>
        <dbReference type="Pfam" id="PF00732"/>
    </source>
</evidence>
<keyword evidence="8" id="KW-1185">Reference proteome</keyword>
<keyword evidence="3" id="KW-0274">FAD</keyword>
<dbReference type="SUPFAM" id="SSF51905">
    <property type="entry name" value="FAD/NAD(P)-binding domain"/>
    <property type="match status" value="1"/>
</dbReference>
<dbReference type="Gene3D" id="3.50.50.60">
    <property type="entry name" value="FAD/NAD(P)-binding domain"/>
    <property type="match status" value="2"/>
</dbReference>
<evidence type="ECO:0000256" key="4">
    <source>
        <dbReference type="ARBA" id="ARBA00023002"/>
    </source>
</evidence>
<dbReference type="AlphaFoldDB" id="A0A5M6DAY7"/>
<feature type="domain" description="Glucose-methanol-choline oxidoreductase N-terminal" evidence="5">
    <location>
        <begin position="214"/>
        <end position="516"/>
    </location>
</feature>
<dbReference type="InterPro" id="IPR007867">
    <property type="entry name" value="GMC_OxRtase_C"/>
</dbReference>
<organism evidence="7 8">
    <name type="scientific">Roseiconus nitratireducens</name>
    <dbReference type="NCBI Taxonomy" id="2605748"/>
    <lineage>
        <taxon>Bacteria</taxon>
        <taxon>Pseudomonadati</taxon>
        <taxon>Planctomycetota</taxon>
        <taxon>Planctomycetia</taxon>
        <taxon>Pirellulales</taxon>
        <taxon>Pirellulaceae</taxon>
        <taxon>Roseiconus</taxon>
    </lineage>
</organism>
<evidence type="ECO:0000259" key="6">
    <source>
        <dbReference type="Pfam" id="PF05199"/>
    </source>
</evidence>
<dbReference type="GO" id="GO:0016614">
    <property type="term" value="F:oxidoreductase activity, acting on CH-OH group of donors"/>
    <property type="evidence" value="ECO:0007669"/>
    <property type="project" value="InterPro"/>
</dbReference>
<evidence type="ECO:0000256" key="2">
    <source>
        <dbReference type="ARBA" id="ARBA00022630"/>
    </source>
</evidence>
<reference evidence="7 8" key="1">
    <citation type="submission" date="2019-08" db="EMBL/GenBank/DDBJ databases">
        <authorList>
            <person name="Dhanesh K."/>
            <person name="Kumar G."/>
            <person name="Sasikala C."/>
            <person name="Venkata Ramana C."/>
        </authorList>
    </citation>
    <scope>NUCLEOTIDE SEQUENCE [LARGE SCALE GENOMIC DNA]</scope>
    <source>
        <strain evidence="7 8">JC645</strain>
    </source>
</reference>
<dbReference type="Pfam" id="PF05199">
    <property type="entry name" value="GMC_oxred_C"/>
    <property type="match status" value="1"/>
</dbReference>
<name>A0A5M6DAY7_9BACT</name>
<sequence>MDELSSLDILGRRDFAKYAVSAGLLPLGLFPALSQPECPLRDVREKRFDSLVAILRAQIDSLWCGHQGDNACQVAVELLRYASHLPYRMRYGVRVALIWLDFYSIKHTARRLKHHSPGDIRRLLNQGETRRTKGSPPLILWDEDHLLHMAVSGLAMLGRLIIHSRPAARRLIGLGWSETCENSVNLVSIAPPPLADLSEHYDVVVIGSGAGGATAATRLTAQGRKVLILDVGDYVSPDALIQRVPQPDGSVKLAPPRSDEVLYRLYKDAGGQISGGLGKVRSKLDLVFPHRRKKIPPRQTINVCQARVFGGGPYVNNAIHLPISREIYETKWAERQPTGVAYEQLSDLMQAINRELGVNTAVTETQISDRSMRFAEGCRAVGEEAEPLPVAMRLQCSGCGSDNSVDSFGDHIGGIHPYSPGGANSFLVQAMHNPEPARVSYRTEATKLQIRRDAEGTPRVTSLHVHRTESCGRRTYAKVTADEYVVAAGVGATTKLLAQGLASGGLRNSHVGKRFSANVGTAVYAMFDQPIWPSGSDRPEPGVTQCFLVDRRLVQGEDGELVEEPALENWFHFPGTVALALTGWFQQFACTMRKFNHLSMSGIVVPTQVRCQNYVDACGEFHIELDCSEFELLLAGIRRIGRIYFAAAKPGDGVTLHLPTKAMLLRGGRQAMIRDMNDLEWAIGEIRRRGPAFVNLLTTHGQGGASLGEVVDQETFQVKTDCGQRVSNLTVADASVFPAGCEINPQLTLKAMATLAAEQVIRRTEPSSSESAAETVRPAA</sequence>
<dbReference type="EMBL" id="VWOX01000006">
    <property type="protein sequence ID" value="KAA5543189.1"/>
    <property type="molecule type" value="Genomic_DNA"/>
</dbReference>
<feature type="domain" description="Glucose-methanol-choline oxidoreductase C-terminal" evidence="6">
    <location>
        <begin position="698"/>
        <end position="753"/>
    </location>
</feature>
<gene>
    <name evidence="7" type="ORF">FYK55_12985</name>
</gene>
<proteinExistence type="inferred from homology"/>
<dbReference type="RefSeq" id="WP_150076854.1">
    <property type="nucleotide sequence ID" value="NZ_VWOX01000006.1"/>
</dbReference>
<evidence type="ECO:0000256" key="3">
    <source>
        <dbReference type="ARBA" id="ARBA00022827"/>
    </source>
</evidence>
<protein>
    <submittedName>
        <fullName evidence="7">NAD(P)-binding protein</fullName>
    </submittedName>
</protein>
<comment type="caution">
    <text evidence="7">The sequence shown here is derived from an EMBL/GenBank/DDBJ whole genome shotgun (WGS) entry which is preliminary data.</text>
</comment>
<dbReference type="PANTHER" id="PTHR46056">
    <property type="entry name" value="LONG-CHAIN-ALCOHOL OXIDASE"/>
    <property type="match status" value="1"/>
</dbReference>
<evidence type="ECO:0000313" key="8">
    <source>
        <dbReference type="Proteomes" id="UP000324479"/>
    </source>
</evidence>
<evidence type="ECO:0000256" key="1">
    <source>
        <dbReference type="ARBA" id="ARBA00010790"/>
    </source>
</evidence>